<comment type="caution">
    <text evidence="1">The sequence shown here is derived from an EMBL/GenBank/DDBJ whole genome shotgun (WGS) entry which is preliminary data.</text>
</comment>
<evidence type="ECO:0000313" key="1">
    <source>
        <dbReference type="EMBL" id="CAG8786503.1"/>
    </source>
</evidence>
<sequence length="128" mass="14443">LYNCGPDQLIGDQIFSVMEPEVLSRIIQALDIIHSPFASNEIRLEAHQYCNSIKDNPNAPIFGHLLALKENGQSDVVRHFGLQLLENAIRYKWIDGIYGGSEREQIKQAIINLVQKVSINSYCSFALD</sequence>
<gene>
    <name evidence="1" type="ORF">RPERSI_LOCUS18394</name>
</gene>
<protein>
    <submittedName>
        <fullName evidence="1">10547_t:CDS:1</fullName>
    </submittedName>
</protein>
<accession>A0ACA9RC05</accession>
<proteinExistence type="predicted"/>
<name>A0ACA9RC05_9GLOM</name>
<feature type="non-terminal residue" evidence="1">
    <location>
        <position position="128"/>
    </location>
</feature>
<dbReference type="Proteomes" id="UP000789920">
    <property type="component" value="Unassembled WGS sequence"/>
</dbReference>
<organism evidence="1 2">
    <name type="scientific">Racocetra persica</name>
    <dbReference type="NCBI Taxonomy" id="160502"/>
    <lineage>
        <taxon>Eukaryota</taxon>
        <taxon>Fungi</taxon>
        <taxon>Fungi incertae sedis</taxon>
        <taxon>Mucoromycota</taxon>
        <taxon>Glomeromycotina</taxon>
        <taxon>Glomeromycetes</taxon>
        <taxon>Diversisporales</taxon>
        <taxon>Gigasporaceae</taxon>
        <taxon>Racocetra</taxon>
    </lineage>
</organism>
<reference evidence="1" key="1">
    <citation type="submission" date="2021-06" db="EMBL/GenBank/DDBJ databases">
        <authorList>
            <person name="Kallberg Y."/>
            <person name="Tangrot J."/>
            <person name="Rosling A."/>
        </authorList>
    </citation>
    <scope>NUCLEOTIDE SEQUENCE</scope>
    <source>
        <strain evidence="1">MA461A</strain>
    </source>
</reference>
<keyword evidence="2" id="KW-1185">Reference proteome</keyword>
<evidence type="ECO:0000313" key="2">
    <source>
        <dbReference type="Proteomes" id="UP000789920"/>
    </source>
</evidence>
<dbReference type="EMBL" id="CAJVQC010048646">
    <property type="protein sequence ID" value="CAG8786503.1"/>
    <property type="molecule type" value="Genomic_DNA"/>
</dbReference>
<feature type="non-terminal residue" evidence="1">
    <location>
        <position position="1"/>
    </location>
</feature>